<comment type="cofactor">
    <cofactor evidence="1">
        <name>Mn(2+)</name>
        <dbReference type="ChEBI" id="CHEBI:29035"/>
    </cofactor>
</comment>
<dbReference type="EC" id="3.1.3.16" evidence="4"/>
<accession>A0ABR2MS08</accession>
<evidence type="ECO:0000256" key="3">
    <source>
        <dbReference type="ARBA" id="ARBA00006702"/>
    </source>
</evidence>
<dbReference type="Proteomes" id="UP001412067">
    <property type="component" value="Unassembled WGS sequence"/>
</dbReference>
<dbReference type="InterPro" id="IPR036457">
    <property type="entry name" value="PPM-type-like_dom_sf"/>
</dbReference>
<comment type="catalytic activity">
    <reaction evidence="10">
        <text>O-phospho-L-seryl-[protein] + H2O = L-seryl-[protein] + phosphate</text>
        <dbReference type="Rhea" id="RHEA:20629"/>
        <dbReference type="Rhea" id="RHEA-COMP:9863"/>
        <dbReference type="Rhea" id="RHEA-COMP:11604"/>
        <dbReference type="ChEBI" id="CHEBI:15377"/>
        <dbReference type="ChEBI" id="CHEBI:29999"/>
        <dbReference type="ChEBI" id="CHEBI:43474"/>
        <dbReference type="ChEBI" id="CHEBI:83421"/>
        <dbReference type="EC" id="3.1.3.16"/>
    </reaction>
</comment>
<comment type="similarity">
    <text evidence="3 12">Belongs to the PP2C family.</text>
</comment>
<evidence type="ECO:0000256" key="4">
    <source>
        <dbReference type="ARBA" id="ARBA00013081"/>
    </source>
</evidence>
<reference evidence="14 15" key="1">
    <citation type="journal article" date="2022" name="Nat. Plants">
        <title>Genomes of leafy and leafless Platanthera orchids illuminate the evolution of mycoheterotrophy.</title>
        <authorList>
            <person name="Li M.H."/>
            <person name="Liu K.W."/>
            <person name="Li Z."/>
            <person name="Lu H.C."/>
            <person name="Ye Q.L."/>
            <person name="Zhang D."/>
            <person name="Wang J.Y."/>
            <person name="Li Y.F."/>
            <person name="Zhong Z.M."/>
            <person name="Liu X."/>
            <person name="Yu X."/>
            <person name="Liu D.K."/>
            <person name="Tu X.D."/>
            <person name="Liu B."/>
            <person name="Hao Y."/>
            <person name="Liao X.Y."/>
            <person name="Jiang Y.T."/>
            <person name="Sun W.H."/>
            <person name="Chen J."/>
            <person name="Chen Y.Q."/>
            <person name="Ai Y."/>
            <person name="Zhai J.W."/>
            <person name="Wu S.S."/>
            <person name="Zhou Z."/>
            <person name="Hsiao Y.Y."/>
            <person name="Wu W.L."/>
            <person name="Chen Y.Y."/>
            <person name="Lin Y.F."/>
            <person name="Hsu J.L."/>
            <person name="Li C.Y."/>
            <person name="Wang Z.W."/>
            <person name="Zhao X."/>
            <person name="Zhong W.Y."/>
            <person name="Ma X.K."/>
            <person name="Ma L."/>
            <person name="Huang J."/>
            <person name="Chen G.Z."/>
            <person name="Huang M.Z."/>
            <person name="Huang L."/>
            <person name="Peng D.H."/>
            <person name="Luo Y.B."/>
            <person name="Zou S.Q."/>
            <person name="Chen S.P."/>
            <person name="Lan S."/>
            <person name="Tsai W.C."/>
            <person name="Van de Peer Y."/>
            <person name="Liu Z.J."/>
        </authorList>
    </citation>
    <scope>NUCLEOTIDE SEQUENCE [LARGE SCALE GENOMIC DNA]</scope>
    <source>
        <strain evidence="14">Lor288</strain>
    </source>
</reference>
<protein>
    <recommendedName>
        <fullName evidence="4">protein-serine/threonine phosphatase</fullName>
        <ecNumber evidence="4">3.1.3.16</ecNumber>
    </recommendedName>
</protein>
<evidence type="ECO:0000313" key="15">
    <source>
        <dbReference type="Proteomes" id="UP001412067"/>
    </source>
</evidence>
<evidence type="ECO:0000256" key="8">
    <source>
        <dbReference type="ARBA" id="ARBA00022912"/>
    </source>
</evidence>
<dbReference type="SUPFAM" id="SSF81606">
    <property type="entry name" value="PP2C-like"/>
    <property type="match status" value="1"/>
</dbReference>
<evidence type="ECO:0000256" key="9">
    <source>
        <dbReference type="ARBA" id="ARBA00023211"/>
    </source>
</evidence>
<dbReference type="Pfam" id="PF00481">
    <property type="entry name" value="PP2C"/>
    <property type="match status" value="1"/>
</dbReference>
<keyword evidence="7" id="KW-0460">Magnesium</keyword>
<dbReference type="InterPro" id="IPR001932">
    <property type="entry name" value="PPM-type_phosphatase-like_dom"/>
</dbReference>
<evidence type="ECO:0000256" key="5">
    <source>
        <dbReference type="ARBA" id="ARBA00022723"/>
    </source>
</evidence>
<evidence type="ECO:0000256" key="2">
    <source>
        <dbReference type="ARBA" id="ARBA00001946"/>
    </source>
</evidence>
<evidence type="ECO:0000256" key="1">
    <source>
        <dbReference type="ARBA" id="ARBA00001936"/>
    </source>
</evidence>
<evidence type="ECO:0000256" key="11">
    <source>
        <dbReference type="ARBA" id="ARBA00048336"/>
    </source>
</evidence>
<evidence type="ECO:0000256" key="6">
    <source>
        <dbReference type="ARBA" id="ARBA00022801"/>
    </source>
</evidence>
<keyword evidence="9" id="KW-0464">Manganese</keyword>
<dbReference type="EMBL" id="JBBWWR010000005">
    <property type="protein sequence ID" value="KAK8966394.1"/>
    <property type="molecule type" value="Genomic_DNA"/>
</dbReference>
<evidence type="ECO:0000256" key="7">
    <source>
        <dbReference type="ARBA" id="ARBA00022842"/>
    </source>
</evidence>
<comment type="caution">
    <text evidence="14">The sequence shown here is derived from an EMBL/GenBank/DDBJ whole genome shotgun (WGS) entry which is preliminary data.</text>
</comment>
<sequence>MFSWMRRTGLACLARARRYARLRKDDDGDDTLLWSQSIGHHSAGEFSMAVVQANDSIEDRSQVEIGRRAIFVGVYDGHGGADAAQYISGNLFAHLIELAQARSTISEAIIRNAFAATEDGFLELVRTTREASPSIAAVGSCCLVGLIWDGKLYVANCGDSRAVLGRYLGTSTNLIAEQLTSDHNASMVEVRQELRSHHPDDPQIVEMKHGSWRVKGIIQVSRSIGDAYLKLPEFTADPSLPRFELSEPLRHPVLSAVPAIYTSVLSQRDKFVIFASDGLWEHLSNEEAVAIVKKHPRAGIARRLIRAALDVAAKKGKLRYAQLKKLGKGVRRYFHDDISVTVVFIDHQLLSKPNTSVQEISVRSFIDVPGTSDFSTFDDGGSNAAGSSAQ</sequence>
<name>A0ABR2MS08_9ASPA</name>
<dbReference type="CDD" id="cd00143">
    <property type="entry name" value="PP2Cc"/>
    <property type="match status" value="1"/>
</dbReference>
<proteinExistence type="inferred from homology"/>
<dbReference type="InterPro" id="IPR000222">
    <property type="entry name" value="PP2C_BS"/>
</dbReference>
<evidence type="ECO:0000259" key="13">
    <source>
        <dbReference type="PROSITE" id="PS51746"/>
    </source>
</evidence>
<feature type="domain" description="PPM-type phosphatase" evidence="13">
    <location>
        <begin position="42"/>
        <end position="345"/>
    </location>
</feature>
<keyword evidence="6 12" id="KW-0378">Hydrolase</keyword>
<dbReference type="PANTHER" id="PTHR47992">
    <property type="entry name" value="PROTEIN PHOSPHATASE"/>
    <property type="match status" value="1"/>
</dbReference>
<evidence type="ECO:0000313" key="14">
    <source>
        <dbReference type="EMBL" id="KAK8966394.1"/>
    </source>
</evidence>
<keyword evidence="15" id="KW-1185">Reference proteome</keyword>
<keyword evidence="8 12" id="KW-0904">Protein phosphatase</keyword>
<evidence type="ECO:0000256" key="10">
    <source>
        <dbReference type="ARBA" id="ARBA00047761"/>
    </source>
</evidence>
<comment type="cofactor">
    <cofactor evidence="2">
        <name>Mg(2+)</name>
        <dbReference type="ChEBI" id="CHEBI:18420"/>
    </cofactor>
</comment>
<dbReference type="InterPro" id="IPR015655">
    <property type="entry name" value="PP2C"/>
</dbReference>
<gene>
    <name evidence="14" type="ORF">KSP40_PGU002107</name>
</gene>
<evidence type="ECO:0000256" key="12">
    <source>
        <dbReference type="RuleBase" id="RU003465"/>
    </source>
</evidence>
<keyword evidence="5" id="KW-0479">Metal-binding</keyword>
<dbReference type="SMART" id="SM00332">
    <property type="entry name" value="PP2Cc"/>
    <property type="match status" value="1"/>
</dbReference>
<dbReference type="PROSITE" id="PS51746">
    <property type="entry name" value="PPM_2"/>
    <property type="match status" value="1"/>
</dbReference>
<comment type="catalytic activity">
    <reaction evidence="11">
        <text>O-phospho-L-threonyl-[protein] + H2O = L-threonyl-[protein] + phosphate</text>
        <dbReference type="Rhea" id="RHEA:47004"/>
        <dbReference type="Rhea" id="RHEA-COMP:11060"/>
        <dbReference type="Rhea" id="RHEA-COMP:11605"/>
        <dbReference type="ChEBI" id="CHEBI:15377"/>
        <dbReference type="ChEBI" id="CHEBI:30013"/>
        <dbReference type="ChEBI" id="CHEBI:43474"/>
        <dbReference type="ChEBI" id="CHEBI:61977"/>
        <dbReference type="EC" id="3.1.3.16"/>
    </reaction>
</comment>
<organism evidence="14 15">
    <name type="scientific">Platanthera guangdongensis</name>
    <dbReference type="NCBI Taxonomy" id="2320717"/>
    <lineage>
        <taxon>Eukaryota</taxon>
        <taxon>Viridiplantae</taxon>
        <taxon>Streptophyta</taxon>
        <taxon>Embryophyta</taxon>
        <taxon>Tracheophyta</taxon>
        <taxon>Spermatophyta</taxon>
        <taxon>Magnoliopsida</taxon>
        <taxon>Liliopsida</taxon>
        <taxon>Asparagales</taxon>
        <taxon>Orchidaceae</taxon>
        <taxon>Orchidoideae</taxon>
        <taxon>Orchideae</taxon>
        <taxon>Orchidinae</taxon>
        <taxon>Platanthera</taxon>
    </lineage>
</organism>
<dbReference type="PROSITE" id="PS01032">
    <property type="entry name" value="PPM_1"/>
    <property type="match status" value="1"/>
</dbReference>
<dbReference type="Gene3D" id="3.60.40.10">
    <property type="entry name" value="PPM-type phosphatase domain"/>
    <property type="match status" value="1"/>
</dbReference>